<keyword evidence="1" id="KW-1003">Cell membrane</keyword>
<dbReference type="Proteomes" id="UP000185469">
    <property type="component" value="Chromosome"/>
</dbReference>
<dbReference type="STRING" id="1437874.CSPHI_06540"/>
<evidence type="ECO:0000256" key="3">
    <source>
        <dbReference type="ARBA" id="ARBA00022989"/>
    </source>
</evidence>
<organism evidence="7 8">
    <name type="scientific">Corynebacterium sphenisci DSM 44792</name>
    <dbReference type="NCBI Taxonomy" id="1437874"/>
    <lineage>
        <taxon>Bacteria</taxon>
        <taxon>Bacillati</taxon>
        <taxon>Actinomycetota</taxon>
        <taxon>Actinomycetes</taxon>
        <taxon>Mycobacteriales</taxon>
        <taxon>Corynebacteriaceae</taxon>
        <taxon>Corynebacterium</taxon>
    </lineage>
</organism>
<evidence type="ECO:0000313" key="8">
    <source>
        <dbReference type="Proteomes" id="UP000185469"/>
    </source>
</evidence>
<dbReference type="OrthoDB" id="8882959at2"/>
<evidence type="ECO:0000256" key="5">
    <source>
        <dbReference type="SAM" id="Phobius"/>
    </source>
</evidence>
<evidence type="ECO:0000259" key="6">
    <source>
        <dbReference type="PROSITE" id="PS50234"/>
    </source>
</evidence>
<dbReference type="PANTHER" id="PTHR22550">
    <property type="entry name" value="SPORE GERMINATION PROTEIN"/>
    <property type="match status" value="1"/>
</dbReference>
<dbReference type="SUPFAM" id="SSF53300">
    <property type="entry name" value="vWA-like"/>
    <property type="match status" value="1"/>
</dbReference>
<dbReference type="Gene3D" id="3.40.50.410">
    <property type="entry name" value="von Willebrand factor, type A domain"/>
    <property type="match status" value="1"/>
</dbReference>
<dbReference type="KEGG" id="csph:CSPHI_06540"/>
<dbReference type="SMART" id="SM00327">
    <property type="entry name" value="VWA"/>
    <property type="match status" value="1"/>
</dbReference>
<dbReference type="EMBL" id="CP009248">
    <property type="protein sequence ID" value="APT90760.1"/>
    <property type="molecule type" value="Genomic_DNA"/>
</dbReference>
<evidence type="ECO:0000256" key="4">
    <source>
        <dbReference type="ARBA" id="ARBA00023136"/>
    </source>
</evidence>
<evidence type="ECO:0000256" key="2">
    <source>
        <dbReference type="ARBA" id="ARBA00022692"/>
    </source>
</evidence>
<dbReference type="PROSITE" id="PS50234">
    <property type="entry name" value="VWFA"/>
    <property type="match status" value="1"/>
</dbReference>
<gene>
    <name evidence="7" type="ORF">CSPHI_06540</name>
</gene>
<sequence length="322" mass="32316">MFAHPAWLAGIAAAALLAAGYAAAARRGRRRALPFGNLATLARVAGGRRAPLRHAPAAALLAATALLAIALAGPVGETKVARNRATVMLVVDVSYSMGSADVAPDRLSAAKAAGADFIADLPADLNVGLVTFSGRARTPVAPTTDHDRVARALAGAQLDTATATGDAIMAALEAVEALDAALPGGQGPPPASVVLLSDGKQTIPAELDAPRGAYTAADEAARRGVPVSTISFGTAEGTVIIDGERVPVPTDDASLAEIAARTGGAFHAAGTAGELQEAYADLAEDIGWELRREEDPRPWTIAALAVAALGAAAAAADARRAP</sequence>
<dbReference type="InterPro" id="IPR036465">
    <property type="entry name" value="vWFA_dom_sf"/>
</dbReference>
<dbReference type="AlphaFoldDB" id="A0A1L7CY45"/>
<keyword evidence="8" id="KW-1185">Reference proteome</keyword>
<dbReference type="InterPro" id="IPR002035">
    <property type="entry name" value="VWF_A"/>
</dbReference>
<dbReference type="PANTHER" id="PTHR22550:SF5">
    <property type="entry name" value="LEUCINE ZIPPER PROTEIN 4"/>
    <property type="match status" value="1"/>
</dbReference>
<keyword evidence="3 5" id="KW-1133">Transmembrane helix</keyword>
<reference evidence="7 8" key="1">
    <citation type="submission" date="2014-08" db="EMBL/GenBank/DDBJ databases">
        <title>Complete genome sequence of Corynebacterium sphenisci CECT 5990(T) (=DSM 44792(T)), isolated from healthy wild penguins.</title>
        <authorList>
            <person name="Ruckert C."/>
            <person name="Albersmeier A."/>
            <person name="Winkler A."/>
            <person name="Kalinowski J."/>
        </authorList>
    </citation>
    <scope>NUCLEOTIDE SEQUENCE [LARGE SCALE GENOMIC DNA]</scope>
    <source>
        <strain evidence="7 8">DSM 44792</strain>
    </source>
</reference>
<dbReference type="Pfam" id="PF13519">
    <property type="entry name" value="VWA_2"/>
    <property type="match status" value="1"/>
</dbReference>
<evidence type="ECO:0000313" key="7">
    <source>
        <dbReference type="EMBL" id="APT90760.1"/>
    </source>
</evidence>
<dbReference type="RefSeq" id="WP_075692000.1">
    <property type="nucleotide sequence ID" value="NZ_CP009248.1"/>
</dbReference>
<accession>A0A1L7CY45</accession>
<keyword evidence="2 5" id="KW-0812">Transmembrane</keyword>
<feature type="domain" description="VWFA" evidence="6">
    <location>
        <begin position="86"/>
        <end position="286"/>
    </location>
</feature>
<protein>
    <recommendedName>
        <fullName evidence="6">VWFA domain-containing protein</fullName>
    </recommendedName>
</protein>
<feature type="transmembrane region" description="Helical" evidence="5">
    <location>
        <begin position="57"/>
        <end position="75"/>
    </location>
</feature>
<dbReference type="InterPro" id="IPR050768">
    <property type="entry name" value="UPF0353/GerABKA_families"/>
</dbReference>
<proteinExistence type="predicted"/>
<keyword evidence="4 5" id="KW-0472">Membrane</keyword>
<name>A0A1L7CY45_9CORY</name>
<evidence type="ECO:0000256" key="1">
    <source>
        <dbReference type="ARBA" id="ARBA00022475"/>
    </source>
</evidence>